<dbReference type="EMBL" id="CP000910">
    <property type="protein sequence ID" value="ABY22345.1"/>
    <property type="molecule type" value="Genomic_DNA"/>
</dbReference>
<keyword evidence="3" id="KW-0804">Transcription</keyword>
<evidence type="ECO:0000256" key="2">
    <source>
        <dbReference type="ARBA" id="ARBA00023125"/>
    </source>
</evidence>
<reference evidence="6" key="1">
    <citation type="journal article" date="2008" name="J. Bacteriol.">
        <title>Genome sequence of the fish pathogen Renibacterium salmoninarum suggests reductive evolution away from an environmental Arthrobacter ancestor.</title>
        <authorList>
            <person name="Wiens G.D."/>
            <person name="Rockey D.D."/>
            <person name="Wu Z."/>
            <person name="Chang J."/>
            <person name="Levy R."/>
            <person name="Crane S."/>
            <person name="Chen D.S."/>
            <person name="Capri G.R."/>
            <person name="Burnett J.R."/>
            <person name="Sudheesh P.S."/>
            <person name="Schipma M.J."/>
            <person name="Burd H."/>
            <person name="Bhattacharyya A."/>
            <person name="Rhodes L.D."/>
            <person name="Kaul R."/>
            <person name="Strom M.S."/>
        </authorList>
    </citation>
    <scope>NUCLEOTIDE SEQUENCE [LARGE SCALE GENOMIC DNA]</scope>
    <source>
        <strain evidence="6">ATCC 33209 / DSM 20767 / JCM 11484 / NBRC 15589 / NCIMB 2235</strain>
    </source>
</reference>
<dbReference type="SUPFAM" id="SSF53822">
    <property type="entry name" value="Periplasmic binding protein-like I"/>
    <property type="match status" value="1"/>
</dbReference>
<dbReference type="Gene3D" id="1.10.10.10">
    <property type="entry name" value="Winged helix-like DNA-binding domain superfamily/Winged helix DNA-binding domain"/>
    <property type="match status" value="1"/>
</dbReference>
<dbReference type="STRING" id="288705.RSal33209_0596"/>
<dbReference type="PROSITE" id="PS51000">
    <property type="entry name" value="HTH_DEOR_2"/>
    <property type="match status" value="1"/>
</dbReference>
<evidence type="ECO:0000256" key="1">
    <source>
        <dbReference type="ARBA" id="ARBA00023015"/>
    </source>
</evidence>
<dbReference type="PRINTS" id="PR00037">
    <property type="entry name" value="HTHLACR"/>
</dbReference>
<dbReference type="SUPFAM" id="SSF46785">
    <property type="entry name" value="Winged helix' DNA-binding domain"/>
    <property type="match status" value="1"/>
</dbReference>
<sequence length="308" mass="33371">MNTRSQAMLTKDRQNQILHELAIHGSLNAADFARKVGTSAMTVRRDLALLDEQGLLQRVHGGAVVNAERKITAETRVAARVRPVVTIGMVVPTTRYYFPGIIRGAEAAAQELGVRLVLGVSNYSESEEQRHIQRLLSSKVDGLLVTPSGESWADTETLARLVTANVPVVVVERSIDDVLDAGQLESVRSDHSQGAEIAVTHLLSLGHTKIALCLRESSPTASAITAGYRRALRKVSLRPQAELSTMTQDVTDPEAQQRQMTETLDGFIGAGATAAIVHNDEDALMFADLCESRGLRVPDDLALLAYDD</sequence>
<dbReference type="PANTHER" id="PTHR30146:SF155">
    <property type="entry name" value="ALANINE RACEMASE"/>
    <property type="match status" value="1"/>
</dbReference>
<dbReference type="KEGG" id="rsa:RSal33209_0596"/>
<evidence type="ECO:0000313" key="6">
    <source>
        <dbReference type="Proteomes" id="UP000002007"/>
    </source>
</evidence>
<proteinExistence type="predicted"/>
<dbReference type="AlphaFoldDB" id="A9WLE6"/>
<dbReference type="Pfam" id="PF00532">
    <property type="entry name" value="Peripla_BP_1"/>
    <property type="match status" value="1"/>
</dbReference>
<dbReference type="Proteomes" id="UP000002007">
    <property type="component" value="Chromosome"/>
</dbReference>
<evidence type="ECO:0000256" key="3">
    <source>
        <dbReference type="ARBA" id="ARBA00023163"/>
    </source>
</evidence>
<dbReference type="InterPro" id="IPR018356">
    <property type="entry name" value="Tscrpt_reg_HTH_DeoR_CS"/>
</dbReference>
<dbReference type="PANTHER" id="PTHR30146">
    <property type="entry name" value="LACI-RELATED TRANSCRIPTIONAL REPRESSOR"/>
    <property type="match status" value="1"/>
</dbReference>
<dbReference type="GO" id="GO:0000976">
    <property type="term" value="F:transcription cis-regulatory region binding"/>
    <property type="evidence" value="ECO:0007669"/>
    <property type="project" value="TreeGrafter"/>
</dbReference>
<accession>A9WLE6</accession>
<dbReference type="eggNOG" id="COG1609">
    <property type="taxonomic scope" value="Bacteria"/>
</dbReference>
<evidence type="ECO:0000313" key="5">
    <source>
        <dbReference type="EMBL" id="ABY22345.1"/>
    </source>
</evidence>
<keyword evidence="1" id="KW-0805">Transcription regulation</keyword>
<gene>
    <name evidence="5" type="ordered locus">RSal33209_0596</name>
</gene>
<keyword evidence="6" id="KW-1185">Reference proteome</keyword>
<organism evidence="5 6">
    <name type="scientific">Renibacterium salmoninarum (strain ATCC 33209 / DSM 20767 / JCM 11484 / NBRC 15589 / NCIMB 2235)</name>
    <dbReference type="NCBI Taxonomy" id="288705"/>
    <lineage>
        <taxon>Bacteria</taxon>
        <taxon>Bacillati</taxon>
        <taxon>Actinomycetota</taxon>
        <taxon>Actinomycetes</taxon>
        <taxon>Micrococcales</taxon>
        <taxon>Micrococcaceae</taxon>
        <taxon>Renibacterium</taxon>
    </lineage>
</organism>
<feature type="domain" description="HTH deoR-type" evidence="4">
    <location>
        <begin position="10"/>
        <end position="65"/>
    </location>
</feature>
<dbReference type="Pfam" id="PF08220">
    <property type="entry name" value="HTH_DeoR"/>
    <property type="match status" value="1"/>
</dbReference>
<dbReference type="Gene3D" id="3.40.50.2300">
    <property type="match status" value="2"/>
</dbReference>
<keyword evidence="2" id="KW-0238">DNA-binding</keyword>
<dbReference type="HOGENOM" id="CLU_037628_15_0_11"/>
<dbReference type="InterPro" id="IPR001761">
    <property type="entry name" value="Peripla_BP/Lac1_sug-bd_dom"/>
</dbReference>
<name>A9WLE6_RENSM</name>
<dbReference type="GO" id="GO:0003700">
    <property type="term" value="F:DNA-binding transcription factor activity"/>
    <property type="evidence" value="ECO:0007669"/>
    <property type="project" value="InterPro"/>
</dbReference>
<dbReference type="SMART" id="SM00420">
    <property type="entry name" value="HTH_DEOR"/>
    <property type="match status" value="1"/>
</dbReference>
<protein>
    <submittedName>
        <fullName evidence="5">Sugar operon repressor</fullName>
    </submittedName>
</protein>
<dbReference type="InterPro" id="IPR028082">
    <property type="entry name" value="Peripla_BP_I"/>
</dbReference>
<dbReference type="InterPro" id="IPR036388">
    <property type="entry name" value="WH-like_DNA-bd_sf"/>
</dbReference>
<evidence type="ECO:0000259" key="4">
    <source>
        <dbReference type="PROSITE" id="PS51000"/>
    </source>
</evidence>
<dbReference type="InterPro" id="IPR036390">
    <property type="entry name" value="WH_DNA-bd_sf"/>
</dbReference>
<dbReference type="InterPro" id="IPR001034">
    <property type="entry name" value="DeoR_HTH"/>
</dbReference>
<dbReference type="PROSITE" id="PS00894">
    <property type="entry name" value="HTH_DEOR_1"/>
    <property type="match status" value="1"/>
</dbReference>